<accession>A0A4Q7LGW1</accession>
<dbReference type="PRINTS" id="PR01607">
    <property type="entry name" value="APYRASEFAMLY"/>
</dbReference>
<dbReference type="SUPFAM" id="SSF56300">
    <property type="entry name" value="Metallo-dependent phosphatases"/>
    <property type="match status" value="1"/>
</dbReference>
<organism evidence="7 8">
    <name type="scientific">Sphaerotilus mobilis</name>
    <dbReference type="NCBI Taxonomy" id="47994"/>
    <lineage>
        <taxon>Bacteria</taxon>
        <taxon>Pseudomonadati</taxon>
        <taxon>Pseudomonadota</taxon>
        <taxon>Betaproteobacteria</taxon>
        <taxon>Burkholderiales</taxon>
        <taxon>Sphaerotilaceae</taxon>
        <taxon>Sphaerotilus</taxon>
    </lineage>
</organism>
<dbReference type="Pfam" id="PF02872">
    <property type="entry name" value="5_nucleotid_C"/>
    <property type="match status" value="1"/>
</dbReference>
<dbReference type="Proteomes" id="UP000293433">
    <property type="component" value="Unassembled WGS sequence"/>
</dbReference>
<evidence type="ECO:0000259" key="6">
    <source>
        <dbReference type="Pfam" id="PF02872"/>
    </source>
</evidence>
<dbReference type="GO" id="GO:0005576">
    <property type="term" value="C:extracellular region"/>
    <property type="evidence" value="ECO:0007669"/>
    <property type="project" value="UniProtKB-SubCell"/>
</dbReference>
<dbReference type="PROSITE" id="PS51257">
    <property type="entry name" value="PROKAR_LIPOPROTEIN"/>
    <property type="match status" value="1"/>
</dbReference>
<dbReference type="InterPro" id="IPR029052">
    <property type="entry name" value="Metallo-depent_PP-like"/>
</dbReference>
<comment type="similarity">
    <text evidence="4">Belongs to the 5'-nucleotidase family.</text>
</comment>
<dbReference type="Gene3D" id="3.90.780.10">
    <property type="entry name" value="5'-Nucleotidase, C-terminal domain"/>
    <property type="match status" value="1"/>
</dbReference>
<gene>
    <name evidence="7" type="ORF">EV685_2569</name>
</gene>
<evidence type="ECO:0000313" key="8">
    <source>
        <dbReference type="Proteomes" id="UP000293433"/>
    </source>
</evidence>
<dbReference type="InterPro" id="IPR036907">
    <property type="entry name" value="5'-Nucleotdase_C_sf"/>
</dbReference>
<dbReference type="GO" id="GO:0030288">
    <property type="term" value="C:outer membrane-bounded periplasmic space"/>
    <property type="evidence" value="ECO:0007669"/>
    <property type="project" value="TreeGrafter"/>
</dbReference>
<keyword evidence="4" id="KW-0378">Hydrolase</keyword>
<dbReference type="AlphaFoldDB" id="A0A4Q7LGW1"/>
<sequence length="563" mass="59853">MTSKRPNRAAAALRVALSATLLAAGLSACTTTPPPPLRVKVLAINDFHGNLKPPLGGIRLADPADPKKTVSVPAGGAEYLASAVAAARAKNPNHVFVAAGDLIGASPLLSALFHDEPTLESLGLMGLEASAVGNHEFDQGRAELLRQQRGGCHPKDGCRGPKPSWGGAPFQYLAASTIDDATGQPLLPPYVIKRFEDVPVAFIGLTLKDTPTIVTPTGVAGLTFRDEVSTVNALVPGLRAQGVEAIVVLIHEGGFPSGGPNECPSISGPIVKIVEGFDPAVDVVISGHTHRAYNCRIAGRLVTSADKYGTVLSEIDLVIDRRSRDVLEARADNVVVRHDQYAREAAQTRLIASWEPLAAPLARRIVGQLSAPLTRDESTAGESTLGQVVADSQLSATEHPSSGGAQIALMNPGGLRADLKPGDDGQVRYEDVFAVQPFYNNLVTLSLSGAQIQQVLEQQWLNQPKPRILQVSRGLRYQWRASAPVGQRVVPGSLTLNGEPIEPGRRYRVTVNSFLAAGGDGFTVLAQGQERRTGLMDLDAIEVWFRGNDRIRPGALDRIVRVD</sequence>
<keyword evidence="4" id="KW-0547">Nucleotide-binding</keyword>
<dbReference type="EMBL" id="SGWV01000010">
    <property type="protein sequence ID" value="RZS52947.1"/>
    <property type="molecule type" value="Genomic_DNA"/>
</dbReference>
<evidence type="ECO:0000256" key="1">
    <source>
        <dbReference type="ARBA" id="ARBA00004613"/>
    </source>
</evidence>
<dbReference type="SUPFAM" id="SSF55816">
    <property type="entry name" value="5'-nucleotidase (syn. UDP-sugar hydrolase), C-terminal domain"/>
    <property type="match status" value="1"/>
</dbReference>
<evidence type="ECO:0000256" key="4">
    <source>
        <dbReference type="RuleBase" id="RU362119"/>
    </source>
</evidence>
<evidence type="ECO:0000256" key="2">
    <source>
        <dbReference type="ARBA" id="ARBA00022525"/>
    </source>
</evidence>
<dbReference type="InterPro" id="IPR004843">
    <property type="entry name" value="Calcineurin-like_PHP"/>
</dbReference>
<dbReference type="GO" id="GO:0008768">
    <property type="term" value="F:UDP-sugar diphosphatase activity"/>
    <property type="evidence" value="ECO:0007669"/>
    <property type="project" value="TreeGrafter"/>
</dbReference>
<dbReference type="RefSeq" id="WP_130482430.1">
    <property type="nucleotide sequence ID" value="NZ_SGWV01000010.1"/>
</dbReference>
<comment type="caution">
    <text evidence="7">The sequence shown here is derived from an EMBL/GenBank/DDBJ whole genome shotgun (WGS) entry which is preliminary data.</text>
</comment>
<dbReference type="OrthoDB" id="9803927at2"/>
<keyword evidence="2" id="KW-0964">Secreted</keyword>
<dbReference type="GO" id="GO:0008253">
    <property type="term" value="F:5'-nucleotidase activity"/>
    <property type="evidence" value="ECO:0007669"/>
    <property type="project" value="TreeGrafter"/>
</dbReference>
<dbReference type="FunFam" id="3.90.780.10:FF:000004">
    <property type="entry name" value="UDP-sugar hydrolase, putative"/>
    <property type="match status" value="1"/>
</dbReference>
<evidence type="ECO:0000313" key="7">
    <source>
        <dbReference type="EMBL" id="RZS52947.1"/>
    </source>
</evidence>
<reference evidence="7 8" key="1">
    <citation type="submission" date="2019-02" db="EMBL/GenBank/DDBJ databases">
        <title>Genomic Encyclopedia of Type Strains, Phase IV (KMG-IV): sequencing the most valuable type-strain genomes for metagenomic binning, comparative biology and taxonomic classification.</title>
        <authorList>
            <person name="Goeker M."/>
        </authorList>
    </citation>
    <scope>NUCLEOTIDE SEQUENCE [LARGE SCALE GENOMIC DNA]</scope>
    <source>
        <strain evidence="7 8">DSM 10617</strain>
    </source>
</reference>
<dbReference type="GO" id="GO:0000166">
    <property type="term" value="F:nucleotide binding"/>
    <property type="evidence" value="ECO:0007669"/>
    <property type="project" value="UniProtKB-KW"/>
</dbReference>
<feature type="domain" description="Calcineurin-like phosphoesterase" evidence="5">
    <location>
        <begin position="40"/>
        <end position="291"/>
    </location>
</feature>
<dbReference type="GO" id="GO:0009166">
    <property type="term" value="P:nucleotide catabolic process"/>
    <property type="evidence" value="ECO:0007669"/>
    <property type="project" value="InterPro"/>
</dbReference>
<protein>
    <submittedName>
        <fullName evidence="7">5'-nucleotidase</fullName>
    </submittedName>
</protein>
<name>A0A4Q7LGW1_9BURK</name>
<feature type="domain" description="5'-Nucleotidase C-terminal" evidence="6">
    <location>
        <begin position="366"/>
        <end position="526"/>
    </location>
</feature>
<dbReference type="PANTHER" id="PTHR11575">
    <property type="entry name" value="5'-NUCLEOTIDASE-RELATED"/>
    <property type="match status" value="1"/>
</dbReference>
<dbReference type="InterPro" id="IPR006179">
    <property type="entry name" value="5_nucleotidase/apyrase"/>
</dbReference>
<keyword evidence="8" id="KW-1185">Reference proteome</keyword>
<feature type="chain" id="PRO_5021043340" evidence="4">
    <location>
        <begin position="24"/>
        <end position="563"/>
    </location>
</feature>
<comment type="subcellular location">
    <subcellularLocation>
        <location evidence="1">Secreted</location>
    </subcellularLocation>
</comment>
<evidence type="ECO:0000259" key="5">
    <source>
        <dbReference type="Pfam" id="PF00149"/>
    </source>
</evidence>
<dbReference type="Pfam" id="PF00149">
    <property type="entry name" value="Metallophos"/>
    <property type="match status" value="1"/>
</dbReference>
<dbReference type="PANTHER" id="PTHR11575:SF24">
    <property type="entry name" value="5'-NUCLEOTIDASE"/>
    <property type="match status" value="1"/>
</dbReference>
<proteinExistence type="inferred from homology"/>
<dbReference type="Gene3D" id="3.60.21.10">
    <property type="match status" value="1"/>
</dbReference>
<evidence type="ECO:0000256" key="3">
    <source>
        <dbReference type="ARBA" id="ARBA00022729"/>
    </source>
</evidence>
<dbReference type="InterPro" id="IPR008334">
    <property type="entry name" value="5'-Nucleotdase_C"/>
</dbReference>
<keyword evidence="3 4" id="KW-0732">Signal</keyword>
<feature type="signal peptide" evidence="4">
    <location>
        <begin position="1"/>
        <end position="23"/>
    </location>
</feature>